<feature type="transmembrane region" description="Helical" evidence="1">
    <location>
        <begin position="30"/>
        <end position="48"/>
    </location>
</feature>
<dbReference type="InterPro" id="IPR048147">
    <property type="entry name" value="CBO0543-like"/>
</dbReference>
<evidence type="ECO:0008006" key="4">
    <source>
        <dbReference type="Google" id="ProtNLM"/>
    </source>
</evidence>
<sequence length="138" mass="16242">MLQKVCIGNNTFCIFIEYRKGRAILPNHTLISFTLDFISFPATVLIYLGHYPSEKAKQILYILGWVLLYSMVEFITLHTWNGISHHHGWNIGWSVLMNLITFPMLRLHYKHPLWAWVLSFCAAVLFWITFDLPVEKMK</sequence>
<dbReference type="NCBIfam" id="NF041644">
    <property type="entry name" value="CBO0543_fam"/>
    <property type="match status" value="1"/>
</dbReference>
<proteinExistence type="predicted"/>
<reference evidence="2 3" key="1">
    <citation type="submission" date="2021-06" db="EMBL/GenBank/DDBJ databases">
        <authorList>
            <person name="Criscuolo A."/>
        </authorList>
    </citation>
    <scope>NUCLEOTIDE SEQUENCE [LARGE SCALE GENOMIC DNA]</scope>
    <source>
        <strain evidence="3">CIP 111802</strain>
    </source>
</reference>
<evidence type="ECO:0000313" key="3">
    <source>
        <dbReference type="Proteomes" id="UP000730618"/>
    </source>
</evidence>
<evidence type="ECO:0000313" key="2">
    <source>
        <dbReference type="EMBL" id="CAG7617841.1"/>
    </source>
</evidence>
<protein>
    <recommendedName>
        <fullName evidence="4">DUF1211 domain-containing protein</fullName>
    </recommendedName>
</protein>
<comment type="caution">
    <text evidence="2">The sequence shown here is derived from an EMBL/GenBank/DDBJ whole genome shotgun (WGS) entry which is preliminary data.</text>
</comment>
<feature type="transmembrane region" description="Helical" evidence="1">
    <location>
        <begin position="112"/>
        <end position="130"/>
    </location>
</feature>
<keyword evidence="1" id="KW-1133">Transmembrane helix</keyword>
<dbReference type="RefSeq" id="WP_329958194.1">
    <property type="nucleotide sequence ID" value="NZ_CAJVCE010000001.1"/>
</dbReference>
<accession>A0ABM8VAY8</accession>
<keyword evidence="1" id="KW-0812">Transmembrane</keyword>
<dbReference type="EMBL" id="CAJVCE010000001">
    <property type="protein sequence ID" value="CAG7617841.1"/>
    <property type="molecule type" value="Genomic_DNA"/>
</dbReference>
<organism evidence="2 3">
    <name type="scientific">Paenibacillus allorhizosphaerae</name>
    <dbReference type="NCBI Taxonomy" id="2849866"/>
    <lineage>
        <taxon>Bacteria</taxon>
        <taxon>Bacillati</taxon>
        <taxon>Bacillota</taxon>
        <taxon>Bacilli</taxon>
        <taxon>Bacillales</taxon>
        <taxon>Paenibacillaceae</taxon>
        <taxon>Paenibacillus</taxon>
    </lineage>
</organism>
<feature type="transmembrane region" description="Helical" evidence="1">
    <location>
        <begin position="60"/>
        <end position="80"/>
    </location>
</feature>
<gene>
    <name evidence="2" type="ORF">PAECIP111802_00457</name>
</gene>
<keyword evidence="1" id="KW-0472">Membrane</keyword>
<keyword evidence="3" id="KW-1185">Reference proteome</keyword>
<dbReference type="Proteomes" id="UP000730618">
    <property type="component" value="Unassembled WGS sequence"/>
</dbReference>
<name>A0ABM8VAY8_9BACL</name>
<evidence type="ECO:0000256" key="1">
    <source>
        <dbReference type="SAM" id="Phobius"/>
    </source>
</evidence>